<sequence length="494" mass="55701">MIRGLCESGRRVWAAEAGKSFDGTPTGRVIFSFVVDADPKFAYQGYHLARSLIEYSVDAAEDVHVQFTAEVPVGTRALFTELGCSQHRIERFGDGRYCNKIAQLENLHALEFDAVVLLDTDMIALGDIRPFLSDSHLVAKPVDLPNPSTAVLEEIARLAGMASLPATVQVDASADFTLAGNFNGGFYGIPRHLCRRVDDAWRHWATWLIDHIEPLRKIGKEVHVDQVSMWMALNVAGIPYRAAASNVNYYVHFNGAHNYLDPASDIVLLHYHDVSLNVLGKLEPPAVLDPRERRAVEQANRQISRGFENSLFWNLRYSRFPERGSGVGSRGENLLYKRKLLIEQGVEESASVLDVGCGDLEVVKPLKLRNYLGLDTSHLAIETARGLRPDWMFAHVDHCRRDALPFRREMVLCFEVLIHQRSEAEYRELIRFLADCTDRTLIVSGYAGDYEGRAENSMVYFYEPLDESLRKTGKFESVRRIGSHTDVAIFRCDV</sequence>
<gene>
    <name evidence="1" type="ORF">BPS26883_06697</name>
</gene>
<dbReference type="Gene3D" id="3.40.50.150">
    <property type="entry name" value="Vaccinia Virus protein VP39"/>
    <property type="match status" value="1"/>
</dbReference>
<accession>A0A6P2RLD7</accession>
<reference evidence="1 2" key="1">
    <citation type="submission" date="2019-09" db="EMBL/GenBank/DDBJ databases">
        <authorList>
            <person name="Depoorter E."/>
        </authorList>
    </citation>
    <scope>NUCLEOTIDE SEQUENCE [LARGE SCALE GENOMIC DNA]</scope>
    <source>
        <strain evidence="1">LMG 26883</strain>
    </source>
</reference>
<protein>
    <recommendedName>
        <fullName evidence="3">Methyltransferase domain-containing protein</fullName>
    </recommendedName>
</protein>
<dbReference type="Proteomes" id="UP000494162">
    <property type="component" value="Unassembled WGS sequence"/>
</dbReference>
<dbReference type="EMBL" id="CABVPP010000109">
    <property type="protein sequence ID" value="VWC36135.1"/>
    <property type="molecule type" value="Genomic_DNA"/>
</dbReference>
<dbReference type="Gene3D" id="3.90.550.10">
    <property type="entry name" value="Spore Coat Polysaccharide Biosynthesis Protein SpsA, Chain A"/>
    <property type="match status" value="1"/>
</dbReference>
<dbReference type="GeneID" id="93173773"/>
<dbReference type="AlphaFoldDB" id="A0A6P2RLD7"/>
<dbReference type="InterPro" id="IPR029063">
    <property type="entry name" value="SAM-dependent_MTases_sf"/>
</dbReference>
<dbReference type="SUPFAM" id="SSF53448">
    <property type="entry name" value="Nucleotide-diphospho-sugar transferases"/>
    <property type="match status" value="1"/>
</dbReference>
<evidence type="ECO:0008006" key="3">
    <source>
        <dbReference type="Google" id="ProtNLM"/>
    </source>
</evidence>
<proteinExistence type="predicted"/>
<dbReference type="InterPro" id="IPR029044">
    <property type="entry name" value="Nucleotide-diphossugar_trans"/>
</dbReference>
<evidence type="ECO:0000313" key="1">
    <source>
        <dbReference type="EMBL" id="VWC36135.1"/>
    </source>
</evidence>
<name>A0A6P2RLD7_9BURK</name>
<organism evidence="1 2">
    <name type="scientific">Burkholderia pseudomultivorans</name>
    <dbReference type="NCBI Taxonomy" id="1207504"/>
    <lineage>
        <taxon>Bacteria</taxon>
        <taxon>Pseudomonadati</taxon>
        <taxon>Pseudomonadota</taxon>
        <taxon>Betaproteobacteria</taxon>
        <taxon>Burkholderiales</taxon>
        <taxon>Burkholderiaceae</taxon>
        <taxon>Burkholderia</taxon>
        <taxon>Burkholderia cepacia complex</taxon>
    </lineage>
</organism>
<evidence type="ECO:0000313" key="2">
    <source>
        <dbReference type="Proteomes" id="UP000494162"/>
    </source>
</evidence>
<dbReference type="SUPFAM" id="SSF53335">
    <property type="entry name" value="S-adenosyl-L-methionine-dependent methyltransferases"/>
    <property type="match status" value="1"/>
</dbReference>
<dbReference type="RefSeq" id="WP_174904541.1">
    <property type="nucleotide sequence ID" value="NZ_CABVPP010000109.1"/>
</dbReference>